<dbReference type="InterPro" id="IPR014710">
    <property type="entry name" value="RmlC-like_jellyroll"/>
</dbReference>
<organism evidence="4 5">
    <name type="scientific">Shewanella algidipiscicola</name>
    <dbReference type="NCBI Taxonomy" id="614070"/>
    <lineage>
        <taxon>Bacteria</taxon>
        <taxon>Pseudomonadati</taxon>
        <taxon>Pseudomonadota</taxon>
        <taxon>Gammaproteobacteria</taxon>
        <taxon>Alteromonadales</taxon>
        <taxon>Shewanellaceae</taxon>
        <taxon>Shewanella</taxon>
    </lineage>
</organism>
<dbReference type="RefSeq" id="WP_239473269.1">
    <property type="nucleotide sequence ID" value="NZ_BPFB01000009.1"/>
</dbReference>
<dbReference type="InterPro" id="IPR011051">
    <property type="entry name" value="RmlC_Cupin_sf"/>
</dbReference>
<dbReference type="InterPro" id="IPR009057">
    <property type="entry name" value="Homeodomain-like_sf"/>
</dbReference>
<keyword evidence="5" id="KW-1185">Reference proteome</keyword>
<reference evidence="4 5" key="1">
    <citation type="submission" date="2021-05" db="EMBL/GenBank/DDBJ databases">
        <title>Molecular characterization for Shewanella algae harboring chromosomal blaOXA-55-like strains isolated from clinical and environment sample.</title>
        <authorList>
            <person name="Ohama Y."/>
            <person name="Aoki K."/>
            <person name="Harada S."/>
            <person name="Moriya K."/>
            <person name="Ishii Y."/>
            <person name="Tateda K."/>
        </authorList>
    </citation>
    <scope>NUCLEOTIDE SEQUENCE [LARGE SCALE GENOMIC DNA]</scope>
    <source>
        <strain evidence="4 5">LMG 23746</strain>
    </source>
</reference>
<dbReference type="SUPFAM" id="SSF46689">
    <property type="entry name" value="Homeodomain-like"/>
    <property type="match status" value="1"/>
</dbReference>
<keyword evidence="2" id="KW-0804">Transcription</keyword>
<dbReference type="PANTHER" id="PTHR11019">
    <property type="entry name" value="HTH-TYPE TRANSCRIPTIONAL REGULATOR NIMR"/>
    <property type="match status" value="1"/>
</dbReference>
<protein>
    <submittedName>
        <fullName evidence="4">Transcriptional regulator</fullName>
    </submittedName>
</protein>
<accession>A0ABQ4PAF1</accession>
<dbReference type="SMART" id="SM00342">
    <property type="entry name" value="HTH_ARAC"/>
    <property type="match status" value="1"/>
</dbReference>
<feature type="domain" description="HTH araC/xylS-type" evidence="3">
    <location>
        <begin position="169"/>
        <end position="266"/>
    </location>
</feature>
<evidence type="ECO:0000313" key="5">
    <source>
        <dbReference type="Proteomes" id="UP000761574"/>
    </source>
</evidence>
<dbReference type="EMBL" id="BPFB01000009">
    <property type="protein sequence ID" value="GIU44547.1"/>
    <property type="molecule type" value="Genomic_DNA"/>
</dbReference>
<comment type="caution">
    <text evidence="4">The sequence shown here is derived from an EMBL/GenBank/DDBJ whole genome shotgun (WGS) entry which is preliminary data.</text>
</comment>
<dbReference type="PANTHER" id="PTHR11019:SF199">
    <property type="entry name" value="HTH-TYPE TRANSCRIPTIONAL REGULATOR NIMR"/>
    <property type="match status" value="1"/>
</dbReference>
<dbReference type="PROSITE" id="PS01124">
    <property type="entry name" value="HTH_ARAC_FAMILY_2"/>
    <property type="match status" value="1"/>
</dbReference>
<sequence length="269" mass="30627">MFKNGQIMLADPFRFPDFDSDIYPQQVVSLRLMGGDRETETPLHQHYKSQLVMPLSGFVKCNIADAIWMVPPHCAVWIPSQVRHSNLVSKEANVCMLFIDPEVAGLPTKICTLSISPLLRELIVHLTSQEQTYQAGSTTDNLVNVLLDQLRVMPTEQFNFPIPSEPRLKAIAMCLLSQPAERQTVREWASQFAMSERTLSRLVKQHVGLSFGRWRGQLHLVLALQWLTCGESVQRIAEDLGYESVGAFINFFKHALGQPPKQYMKQRDY</sequence>
<evidence type="ECO:0000313" key="4">
    <source>
        <dbReference type="EMBL" id="GIU44547.1"/>
    </source>
</evidence>
<keyword evidence="1" id="KW-0805">Transcription regulation</keyword>
<dbReference type="Gene3D" id="1.10.10.60">
    <property type="entry name" value="Homeodomain-like"/>
    <property type="match status" value="1"/>
</dbReference>
<evidence type="ECO:0000259" key="3">
    <source>
        <dbReference type="PROSITE" id="PS01124"/>
    </source>
</evidence>
<dbReference type="Gene3D" id="2.60.120.10">
    <property type="entry name" value="Jelly Rolls"/>
    <property type="match status" value="1"/>
</dbReference>
<evidence type="ECO:0000256" key="1">
    <source>
        <dbReference type="ARBA" id="ARBA00023015"/>
    </source>
</evidence>
<dbReference type="CDD" id="cd06124">
    <property type="entry name" value="cupin_NimR-like_N"/>
    <property type="match status" value="1"/>
</dbReference>
<proteinExistence type="predicted"/>
<gene>
    <name evidence="4" type="ORF">TUM4630_10510</name>
</gene>
<dbReference type="SUPFAM" id="SSF51182">
    <property type="entry name" value="RmlC-like cupins"/>
    <property type="match status" value="1"/>
</dbReference>
<evidence type="ECO:0000256" key="2">
    <source>
        <dbReference type="ARBA" id="ARBA00023163"/>
    </source>
</evidence>
<name>A0ABQ4PAF1_9GAMM</name>
<dbReference type="InterPro" id="IPR018060">
    <property type="entry name" value="HTH_AraC"/>
</dbReference>
<dbReference type="Pfam" id="PF12833">
    <property type="entry name" value="HTH_18"/>
    <property type="match status" value="1"/>
</dbReference>
<dbReference type="Proteomes" id="UP000761574">
    <property type="component" value="Unassembled WGS sequence"/>
</dbReference>